<sequence length="40" mass="4454">MGMKRKEGDGNQKEGRKEGRKDPVAQERQPTVSAMGCLHL</sequence>
<dbReference type="EMBL" id="AZIM01001528">
    <property type="protein sequence ID" value="ETE66576.1"/>
    <property type="molecule type" value="Genomic_DNA"/>
</dbReference>
<gene>
    <name evidence="2" type="ORF">L345_07638</name>
</gene>
<evidence type="ECO:0000256" key="1">
    <source>
        <dbReference type="SAM" id="MobiDB-lite"/>
    </source>
</evidence>
<dbReference type="AlphaFoldDB" id="V8NXB3"/>
<name>V8NXB3_OPHHA</name>
<evidence type="ECO:0000313" key="2">
    <source>
        <dbReference type="EMBL" id="ETE66576.1"/>
    </source>
</evidence>
<evidence type="ECO:0000313" key="3">
    <source>
        <dbReference type="Proteomes" id="UP000018936"/>
    </source>
</evidence>
<organism evidence="2 3">
    <name type="scientific">Ophiophagus hannah</name>
    <name type="common">King cobra</name>
    <name type="synonym">Naja hannah</name>
    <dbReference type="NCBI Taxonomy" id="8665"/>
    <lineage>
        <taxon>Eukaryota</taxon>
        <taxon>Metazoa</taxon>
        <taxon>Chordata</taxon>
        <taxon>Craniata</taxon>
        <taxon>Vertebrata</taxon>
        <taxon>Euteleostomi</taxon>
        <taxon>Lepidosauria</taxon>
        <taxon>Squamata</taxon>
        <taxon>Bifurcata</taxon>
        <taxon>Unidentata</taxon>
        <taxon>Episquamata</taxon>
        <taxon>Toxicofera</taxon>
        <taxon>Serpentes</taxon>
        <taxon>Colubroidea</taxon>
        <taxon>Elapidae</taxon>
        <taxon>Elapinae</taxon>
        <taxon>Ophiophagus</taxon>
    </lineage>
</organism>
<feature type="compositionally biased region" description="Basic and acidic residues" evidence="1">
    <location>
        <begin position="1"/>
        <end position="25"/>
    </location>
</feature>
<accession>V8NXB3</accession>
<feature type="non-terminal residue" evidence="2">
    <location>
        <position position="1"/>
    </location>
</feature>
<feature type="region of interest" description="Disordered" evidence="1">
    <location>
        <begin position="1"/>
        <end position="40"/>
    </location>
</feature>
<comment type="caution">
    <text evidence="2">The sequence shown here is derived from an EMBL/GenBank/DDBJ whole genome shotgun (WGS) entry which is preliminary data.</text>
</comment>
<protein>
    <submittedName>
        <fullName evidence="2">Uncharacterized protein</fullName>
    </submittedName>
</protein>
<keyword evidence="3" id="KW-1185">Reference proteome</keyword>
<dbReference type="Proteomes" id="UP000018936">
    <property type="component" value="Unassembled WGS sequence"/>
</dbReference>
<reference evidence="2 3" key="1">
    <citation type="journal article" date="2013" name="Proc. Natl. Acad. Sci. U.S.A.">
        <title>The king cobra genome reveals dynamic gene evolution and adaptation in the snake venom system.</title>
        <authorList>
            <person name="Vonk F.J."/>
            <person name="Casewell N.R."/>
            <person name="Henkel C.V."/>
            <person name="Heimberg A.M."/>
            <person name="Jansen H.J."/>
            <person name="McCleary R.J."/>
            <person name="Kerkkamp H.M."/>
            <person name="Vos R.A."/>
            <person name="Guerreiro I."/>
            <person name="Calvete J.J."/>
            <person name="Wuster W."/>
            <person name="Woods A.E."/>
            <person name="Logan J.M."/>
            <person name="Harrison R.A."/>
            <person name="Castoe T.A."/>
            <person name="de Koning A.P."/>
            <person name="Pollock D.D."/>
            <person name="Yandell M."/>
            <person name="Calderon D."/>
            <person name="Renjifo C."/>
            <person name="Currier R.B."/>
            <person name="Salgado D."/>
            <person name="Pla D."/>
            <person name="Sanz L."/>
            <person name="Hyder A.S."/>
            <person name="Ribeiro J.M."/>
            <person name="Arntzen J.W."/>
            <person name="van den Thillart G.E."/>
            <person name="Boetzer M."/>
            <person name="Pirovano W."/>
            <person name="Dirks R.P."/>
            <person name="Spaink H.P."/>
            <person name="Duboule D."/>
            <person name="McGlinn E."/>
            <person name="Kini R.M."/>
            <person name="Richardson M.K."/>
        </authorList>
    </citation>
    <scope>NUCLEOTIDE SEQUENCE</scope>
    <source>
        <tissue evidence="2">Blood</tissue>
    </source>
</reference>
<proteinExistence type="predicted"/>